<dbReference type="InterPro" id="IPR038718">
    <property type="entry name" value="SNF2-like_sf"/>
</dbReference>
<evidence type="ECO:0000259" key="2">
    <source>
        <dbReference type="SMART" id="SM00487"/>
    </source>
</evidence>
<keyword evidence="1" id="KW-0378">Hydrolase</keyword>
<evidence type="ECO:0000259" key="3">
    <source>
        <dbReference type="SMART" id="SM00490"/>
    </source>
</evidence>
<keyword evidence="5" id="KW-1185">Reference proteome</keyword>
<evidence type="ECO:0000313" key="4">
    <source>
        <dbReference type="EMBL" id="MXN21041.1"/>
    </source>
</evidence>
<reference evidence="4 5" key="1">
    <citation type="submission" date="2019-12" db="EMBL/GenBank/DDBJ databases">
        <authorList>
            <person name="Li M."/>
        </authorList>
    </citation>
    <scope>NUCLEOTIDE SEQUENCE [LARGE SCALE GENOMIC DNA]</scope>
    <source>
        <strain evidence="4 5">GBMRC 2024</strain>
    </source>
</reference>
<dbReference type="InterPro" id="IPR049730">
    <property type="entry name" value="SNF2/RAD54-like_C"/>
</dbReference>
<dbReference type="Proteomes" id="UP000477911">
    <property type="component" value="Unassembled WGS sequence"/>
</dbReference>
<keyword evidence="4" id="KW-0347">Helicase</keyword>
<evidence type="ECO:0000313" key="5">
    <source>
        <dbReference type="Proteomes" id="UP000477911"/>
    </source>
</evidence>
<organism evidence="4 5">
    <name type="scientific">Pseudooceanicola albus</name>
    <dbReference type="NCBI Taxonomy" id="2692189"/>
    <lineage>
        <taxon>Bacteria</taxon>
        <taxon>Pseudomonadati</taxon>
        <taxon>Pseudomonadota</taxon>
        <taxon>Alphaproteobacteria</taxon>
        <taxon>Rhodobacterales</taxon>
        <taxon>Paracoccaceae</taxon>
        <taxon>Pseudooceanicola</taxon>
    </lineage>
</organism>
<dbReference type="CDD" id="cd18793">
    <property type="entry name" value="SF2_C_SNF"/>
    <property type="match status" value="1"/>
</dbReference>
<dbReference type="EMBL" id="WUMU01000043">
    <property type="protein sequence ID" value="MXN21041.1"/>
    <property type="molecule type" value="Genomic_DNA"/>
</dbReference>
<accession>A0A6L7GAH4</accession>
<name>A0A6L7GAH4_9RHOB</name>
<comment type="caution">
    <text evidence="4">The sequence shown here is derived from an EMBL/GenBank/DDBJ whole genome shotgun (WGS) entry which is preliminary data.</text>
</comment>
<dbReference type="Gene3D" id="3.40.50.10810">
    <property type="entry name" value="Tandem AAA-ATPase domain"/>
    <property type="match status" value="2"/>
</dbReference>
<dbReference type="SMART" id="SM00490">
    <property type="entry name" value="HELICc"/>
    <property type="match status" value="1"/>
</dbReference>
<evidence type="ECO:0000256" key="1">
    <source>
        <dbReference type="ARBA" id="ARBA00022801"/>
    </source>
</evidence>
<gene>
    <name evidence="4" type="ORF">GR170_24755</name>
</gene>
<dbReference type="Gene3D" id="3.40.50.300">
    <property type="entry name" value="P-loop containing nucleotide triphosphate hydrolases"/>
    <property type="match status" value="1"/>
</dbReference>
<dbReference type="SUPFAM" id="SSF52540">
    <property type="entry name" value="P-loop containing nucleoside triphosphate hydrolases"/>
    <property type="match status" value="2"/>
</dbReference>
<dbReference type="GO" id="GO:0004386">
    <property type="term" value="F:helicase activity"/>
    <property type="evidence" value="ECO:0007669"/>
    <property type="project" value="UniProtKB-KW"/>
</dbReference>
<dbReference type="InterPro" id="IPR014001">
    <property type="entry name" value="Helicase_ATP-bd"/>
</dbReference>
<dbReference type="AlphaFoldDB" id="A0A6L7GAH4"/>
<protein>
    <submittedName>
        <fullName evidence="4">Helicase</fullName>
    </submittedName>
</protein>
<dbReference type="Pfam" id="PF00271">
    <property type="entry name" value="Helicase_C"/>
    <property type="match status" value="1"/>
</dbReference>
<feature type="domain" description="Helicase ATP-binding" evidence="2">
    <location>
        <begin position="25"/>
        <end position="332"/>
    </location>
</feature>
<feature type="domain" description="Helicase C-terminal" evidence="3">
    <location>
        <begin position="671"/>
        <end position="764"/>
    </location>
</feature>
<proteinExistence type="predicted"/>
<dbReference type="InterPro" id="IPR001650">
    <property type="entry name" value="Helicase_C-like"/>
</dbReference>
<sequence length="855" mass="95915">MSVDWIKVAKVLERQAGTSPKGRGGEALLDEGQRASLTELARRIRAGRRMALIADEVGMGKTRIAVALIQAVREAGGRIAIVIPPGVGVQWQKELSAFDPEDRTLLPLRSFDTFLDSFLNEGDEEWQRYTGSAQDRLHQKRNDRKLQRELPMGLLQDEEILMISHNFANARFPEGDTPRRGLLGEIQHYLGRGNPERRLYNGYHAAMVRAATVIADTVKSNRDVLNFERIMRPENLAAAEYGEKLRPFIGYGLGPFDLVIVDEAHKARKHDSSLSRILREILWTTPDPLRIGMTATPVELGVMQWKGTLSRIAPAPMDLSHMDAPLNAYKEVLERLQREDLDEDLVKAFETAAGDFQKVLAPYVLRRDKRDDPEFAEVIDTYRELDIRRVAPENSDVTFSRDWLRWFAALEALSFLPCRPGENPMKLMRTRLPHGLGTDMFDAALKGETSANQVVVGTAAVWLEALAAGNGEEIDLHDLPSITETVRLIEGYTARGEKVLVFGRFTAALQALTRLLDAREMLRRLSDPDGHWPASALSKDKNARDAIRIAMQDPMLWSGSRDLDVLESQLKEQYDIRAGRREQAMKALRQEVEAEAKAGNRDAALLRSLWNAEGISIAALLEALEAHHPSRNETRAGLSATEVLDAFADLRADLTDASPDEDENQVEAKPEKLEALVRGHLKEYTGREGNFARLMNGSSSPQTRRTLQAAFNRPGAWPMALVTQSKVGSEGLNLHEACSTVVLFQSEWNPGIVEQQIGRVDRKNSLWLNRFRSWKSNGNVGNMPRIMIHPVVISGTYDEHNWSVLETRWQQLGGQLSGNVLPPRSEGASLLNNVRDWENRIRVAIPRFSPDKLLP</sequence>
<keyword evidence="4" id="KW-0547">Nucleotide-binding</keyword>
<dbReference type="GO" id="GO:0016787">
    <property type="term" value="F:hydrolase activity"/>
    <property type="evidence" value="ECO:0007669"/>
    <property type="project" value="UniProtKB-KW"/>
</dbReference>
<dbReference type="RefSeq" id="WP_160897157.1">
    <property type="nucleotide sequence ID" value="NZ_WUMU01000043.1"/>
</dbReference>
<dbReference type="PANTHER" id="PTHR10799">
    <property type="entry name" value="SNF2/RAD54 HELICASE FAMILY"/>
    <property type="match status" value="1"/>
</dbReference>
<dbReference type="SMART" id="SM00487">
    <property type="entry name" value="DEXDc"/>
    <property type="match status" value="1"/>
</dbReference>
<keyword evidence="4" id="KW-0067">ATP-binding</keyword>
<dbReference type="InterPro" id="IPR027417">
    <property type="entry name" value="P-loop_NTPase"/>
</dbReference>